<gene>
    <name evidence="3" type="ORF">AAX06_07340</name>
</gene>
<dbReference type="InterPro" id="IPR019734">
    <property type="entry name" value="TPR_rpt"/>
</dbReference>
<dbReference type="Pfam" id="PF13424">
    <property type="entry name" value="TPR_12"/>
    <property type="match status" value="1"/>
</dbReference>
<dbReference type="InterPro" id="IPR011990">
    <property type="entry name" value="TPR-like_helical_dom_sf"/>
</dbReference>
<feature type="signal peptide" evidence="2">
    <location>
        <begin position="1"/>
        <end position="26"/>
    </location>
</feature>
<dbReference type="SMART" id="SM00028">
    <property type="entry name" value="TPR"/>
    <property type="match status" value="4"/>
</dbReference>
<dbReference type="AlphaFoldDB" id="A0AAC8T854"/>
<dbReference type="Gene3D" id="1.25.40.10">
    <property type="entry name" value="Tetratricopeptide repeat domain"/>
    <property type="match status" value="1"/>
</dbReference>
<dbReference type="Proteomes" id="UP000077465">
    <property type="component" value="Chromosome"/>
</dbReference>
<feature type="repeat" description="TPR" evidence="1">
    <location>
        <begin position="149"/>
        <end position="182"/>
    </location>
</feature>
<dbReference type="PROSITE" id="PS50005">
    <property type="entry name" value="TPR"/>
    <property type="match status" value="1"/>
</dbReference>
<evidence type="ECO:0000256" key="2">
    <source>
        <dbReference type="SAM" id="SignalP"/>
    </source>
</evidence>
<sequence>MGCLMVFRLKVCCTMAIVSIALVMTACQGVDRNIHQNKTELAKIRTAMAGQYIAAGRLDDAKRQLDMALTADVGFAPAYDMMGVLLQSEGSEANLARADGYFCQALKLDNNLMRAHNNYAVYLMRVGHYDQAIHHFKIASTNLGYEGRVQSLENLAAAYQRIGRHDDAISAYQRAIDSGSATERSYVQLIDLHVMQSNMNDARNIYQRAVAAFGRSSALSYKGTQLQMPDLPKN</sequence>
<dbReference type="SUPFAM" id="SSF48452">
    <property type="entry name" value="TPR-like"/>
    <property type="match status" value="1"/>
</dbReference>
<evidence type="ECO:0000313" key="4">
    <source>
        <dbReference type="Proteomes" id="UP000077465"/>
    </source>
</evidence>
<evidence type="ECO:0008006" key="5">
    <source>
        <dbReference type="Google" id="ProtNLM"/>
    </source>
</evidence>
<evidence type="ECO:0000256" key="1">
    <source>
        <dbReference type="PROSITE-ProRule" id="PRU00339"/>
    </source>
</evidence>
<accession>A0AAC8T854</accession>
<feature type="chain" id="PRO_5042031927" description="Tetratricopeptide repeat protein" evidence="2">
    <location>
        <begin position="27"/>
        <end position="234"/>
    </location>
</feature>
<keyword evidence="2" id="KW-0732">Signal</keyword>
<reference evidence="3 4" key="1">
    <citation type="submission" date="2015-05" db="EMBL/GenBank/DDBJ databases">
        <authorList>
            <person name="Dickey A."/>
            <person name="Clawson M."/>
            <person name="Bono J."/>
            <person name="Loy J.D."/>
        </authorList>
    </citation>
    <scope>NUCLEOTIDE SEQUENCE [LARGE SCALE GENOMIC DNA]</scope>
    <source>
        <strain evidence="3 4">22581</strain>
    </source>
</reference>
<keyword evidence="1" id="KW-0802">TPR repeat</keyword>
<evidence type="ECO:0000313" key="3">
    <source>
        <dbReference type="EMBL" id="AKG08000.1"/>
    </source>
</evidence>
<proteinExistence type="predicted"/>
<organism evidence="3 4">
    <name type="scientific">Moraxella bovoculi</name>
    <dbReference type="NCBI Taxonomy" id="386891"/>
    <lineage>
        <taxon>Bacteria</taxon>
        <taxon>Pseudomonadati</taxon>
        <taxon>Pseudomonadota</taxon>
        <taxon>Gammaproteobacteria</taxon>
        <taxon>Moraxellales</taxon>
        <taxon>Moraxellaceae</taxon>
        <taxon>Moraxella</taxon>
    </lineage>
</organism>
<name>A0AAC8T854_9GAMM</name>
<protein>
    <recommendedName>
        <fullName evidence="5">Tetratricopeptide repeat protein</fullName>
    </recommendedName>
</protein>
<dbReference type="EMBL" id="CP011376">
    <property type="protein sequence ID" value="AKG08000.1"/>
    <property type="molecule type" value="Genomic_DNA"/>
</dbReference>